<dbReference type="Pfam" id="PF02363">
    <property type="entry name" value="C_tripleX"/>
    <property type="match status" value="7"/>
</dbReference>
<dbReference type="Gene3D" id="2.10.25.10">
    <property type="entry name" value="Laminin"/>
    <property type="match status" value="5"/>
</dbReference>
<dbReference type="InterPro" id="IPR009030">
    <property type="entry name" value="Growth_fac_rcpt_cys_sf"/>
</dbReference>
<feature type="domain" description="EGF-like" evidence="2">
    <location>
        <begin position="190"/>
        <end position="220"/>
    </location>
</feature>
<dbReference type="InterPro" id="IPR003341">
    <property type="entry name" value="Cys_rich_tripleX"/>
</dbReference>
<gene>
    <name evidence="3" type="ORF">HERILL_LOCUS8352</name>
</gene>
<dbReference type="Proteomes" id="UP000594454">
    <property type="component" value="Chromosome 3"/>
</dbReference>
<evidence type="ECO:0000259" key="2">
    <source>
        <dbReference type="SMART" id="SM00181"/>
    </source>
</evidence>
<dbReference type="SUPFAM" id="SSF57184">
    <property type="entry name" value="Growth factor receptor domain"/>
    <property type="match status" value="1"/>
</dbReference>
<sequence>MQAQVITLAFFVVIITFTSCYGSSSRSAELKEIWAREYNDTLAGKCTKRVPANPNNDGSPSDSATVLIEVCCKGYKPYEYDTKKCIPDCPYGCENGFCVSPNVCNCFDDHIRSHDDQCVPTCPISCLNGVCDSNGMCTCHPRHILDPFRKFCLPICHGSCGLNRYCSSPGRCSCIRGFKENLETGECDPICPLNCLNGRCISPGICACNPGYRLQDDVCQANCTSCENGKCVINEVCSCDPGYTWDLKRNKCIPVCTRCLNGFCIAPGVCKCHEGYERIGESCQPICDGGCTNGYCVAPNTCNCKGGYGRNIFGKCKRLRCHIADDTKSICGIKHLG</sequence>
<dbReference type="InParanoid" id="A0A7R8US09"/>
<evidence type="ECO:0000313" key="3">
    <source>
        <dbReference type="EMBL" id="CAD7085513.1"/>
    </source>
</evidence>
<keyword evidence="4" id="KW-1185">Reference proteome</keyword>
<dbReference type="PANTHER" id="PTHR24047:SF32">
    <property type="entry name" value="FI01909P-RELATED"/>
    <property type="match status" value="1"/>
</dbReference>
<organism evidence="3 4">
    <name type="scientific">Hermetia illucens</name>
    <name type="common">Black soldier fly</name>
    <dbReference type="NCBI Taxonomy" id="343691"/>
    <lineage>
        <taxon>Eukaryota</taxon>
        <taxon>Metazoa</taxon>
        <taxon>Ecdysozoa</taxon>
        <taxon>Arthropoda</taxon>
        <taxon>Hexapoda</taxon>
        <taxon>Insecta</taxon>
        <taxon>Pterygota</taxon>
        <taxon>Neoptera</taxon>
        <taxon>Endopterygota</taxon>
        <taxon>Diptera</taxon>
        <taxon>Brachycera</taxon>
        <taxon>Stratiomyomorpha</taxon>
        <taxon>Stratiomyidae</taxon>
        <taxon>Hermetiinae</taxon>
        <taxon>Hermetia</taxon>
    </lineage>
</organism>
<dbReference type="InterPro" id="IPR053255">
    <property type="entry name" value="EGF-like_domain"/>
</dbReference>
<evidence type="ECO:0000313" key="4">
    <source>
        <dbReference type="Proteomes" id="UP000594454"/>
    </source>
</evidence>
<feature type="domain" description="EGF-like" evidence="2">
    <location>
        <begin position="255"/>
        <end position="284"/>
    </location>
</feature>
<dbReference type="PANTHER" id="PTHR24047">
    <property type="entry name" value="FI01909P-RELATED"/>
    <property type="match status" value="1"/>
</dbReference>
<dbReference type="AlphaFoldDB" id="A0A7R8US09"/>
<reference evidence="3 4" key="1">
    <citation type="submission" date="2020-11" db="EMBL/GenBank/DDBJ databases">
        <authorList>
            <person name="Wallbank WR R."/>
            <person name="Pardo Diaz C."/>
            <person name="Kozak K."/>
            <person name="Martin S."/>
            <person name="Jiggins C."/>
            <person name="Moest M."/>
            <person name="Warren A I."/>
            <person name="Generalovic N T."/>
            <person name="Byers J.R.P. K."/>
            <person name="Montejo-Kovacevich G."/>
            <person name="Yen C E."/>
        </authorList>
    </citation>
    <scope>NUCLEOTIDE SEQUENCE [LARGE SCALE GENOMIC DNA]</scope>
</reference>
<protein>
    <recommendedName>
        <fullName evidence="2">EGF-like domain-containing protein</fullName>
    </recommendedName>
</protein>
<name>A0A7R8US09_HERIL</name>
<feature type="chain" id="PRO_5030990996" description="EGF-like domain-containing protein" evidence="1">
    <location>
        <begin position="23"/>
        <end position="337"/>
    </location>
</feature>
<dbReference type="SMART" id="SM00181">
    <property type="entry name" value="EGF"/>
    <property type="match status" value="6"/>
</dbReference>
<feature type="domain" description="EGF-like" evidence="2">
    <location>
        <begin position="286"/>
        <end position="317"/>
    </location>
</feature>
<keyword evidence="1" id="KW-0732">Signal</keyword>
<dbReference type="EMBL" id="LR899011">
    <property type="protein sequence ID" value="CAD7085513.1"/>
    <property type="molecule type" value="Genomic_DNA"/>
</dbReference>
<accession>A0A7R8US09</accession>
<feature type="domain" description="EGF-like" evidence="2">
    <location>
        <begin position="121"/>
        <end position="153"/>
    </location>
</feature>
<dbReference type="InterPro" id="IPR000742">
    <property type="entry name" value="EGF"/>
</dbReference>
<feature type="domain" description="EGF-like" evidence="2">
    <location>
        <begin position="222"/>
        <end position="253"/>
    </location>
</feature>
<dbReference type="OrthoDB" id="10060424at2759"/>
<feature type="signal peptide" evidence="1">
    <location>
        <begin position="1"/>
        <end position="22"/>
    </location>
</feature>
<proteinExistence type="predicted"/>
<evidence type="ECO:0000256" key="1">
    <source>
        <dbReference type="SAM" id="SignalP"/>
    </source>
</evidence>
<feature type="domain" description="EGF-like" evidence="2">
    <location>
        <begin position="88"/>
        <end position="119"/>
    </location>
</feature>